<evidence type="ECO:0000256" key="1">
    <source>
        <dbReference type="SAM" id="Coils"/>
    </source>
</evidence>
<accession>A0A699IFM7</accession>
<feature type="compositionally biased region" description="Polar residues" evidence="2">
    <location>
        <begin position="64"/>
        <end position="74"/>
    </location>
</feature>
<sequence>GDPQKDLHNQGVIDSGCSKYMIRNMSYLTDYKEIDRGYVAFRGNPKGRKITTQKPRKPKRKDTQVPQPSDPTESITDKIVHKELRGSLATPNESTTQGTDSGGGPRCQESMEDTIAQTRFESVSKQSNDSLLTRGNTFGSDEDRLKLEELMALYTNLQTRVLDLEKTKTAQSNEIDSLKKRVKKLEKRNRSRTHKLKRLYKVDLTARVESSRDEESLGEDASNQGRIKAIDADEDITMVIDEVTLAQALEELRNTKPKVKGIVIHGLGEFTTTTTISSKQSHEKGKGIMMEEPVKPNKKDQIRLDEEAALRLQDKFDKKKDLQERKIKKNKKTTLL</sequence>
<feature type="compositionally biased region" description="Basic and acidic residues" evidence="2">
    <location>
        <begin position="75"/>
        <end position="85"/>
    </location>
</feature>
<dbReference type="AlphaFoldDB" id="A0A699IFM7"/>
<comment type="caution">
    <text evidence="3">The sequence shown here is derived from an EMBL/GenBank/DDBJ whole genome shotgun (WGS) entry which is preliminary data.</text>
</comment>
<protein>
    <submittedName>
        <fullName evidence="3">Uncharacterized protein</fullName>
    </submittedName>
</protein>
<feature type="non-terminal residue" evidence="3">
    <location>
        <position position="1"/>
    </location>
</feature>
<evidence type="ECO:0000256" key="2">
    <source>
        <dbReference type="SAM" id="MobiDB-lite"/>
    </source>
</evidence>
<dbReference type="EMBL" id="BKCJ010295834">
    <property type="protein sequence ID" value="GEZ57599.1"/>
    <property type="molecule type" value="Genomic_DNA"/>
</dbReference>
<name>A0A699IFM7_TANCI</name>
<feature type="region of interest" description="Disordered" evidence="2">
    <location>
        <begin position="39"/>
        <end position="109"/>
    </location>
</feature>
<feature type="coiled-coil region" evidence="1">
    <location>
        <begin position="147"/>
        <end position="195"/>
    </location>
</feature>
<organism evidence="3">
    <name type="scientific">Tanacetum cinerariifolium</name>
    <name type="common">Dalmatian daisy</name>
    <name type="synonym">Chrysanthemum cinerariifolium</name>
    <dbReference type="NCBI Taxonomy" id="118510"/>
    <lineage>
        <taxon>Eukaryota</taxon>
        <taxon>Viridiplantae</taxon>
        <taxon>Streptophyta</taxon>
        <taxon>Embryophyta</taxon>
        <taxon>Tracheophyta</taxon>
        <taxon>Spermatophyta</taxon>
        <taxon>Magnoliopsida</taxon>
        <taxon>eudicotyledons</taxon>
        <taxon>Gunneridae</taxon>
        <taxon>Pentapetalae</taxon>
        <taxon>asterids</taxon>
        <taxon>campanulids</taxon>
        <taxon>Asterales</taxon>
        <taxon>Asteraceae</taxon>
        <taxon>Asteroideae</taxon>
        <taxon>Anthemideae</taxon>
        <taxon>Anthemidinae</taxon>
        <taxon>Tanacetum</taxon>
    </lineage>
</organism>
<feature type="compositionally biased region" description="Polar residues" evidence="2">
    <location>
        <begin position="89"/>
        <end position="99"/>
    </location>
</feature>
<gene>
    <name evidence="3" type="ORF">Tci_529572</name>
</gene>
<proteinExistence type="predicted"/>
<keyword evidence="1" id="KW-0175">Coiled coil</keyword>
<reference evidence="3" key="1">
    <citation type="journal article" date="2019" name="Sci. Rep.">
        <title>Draft genome of Tanacetum cinerariifolium, the natural source of mosquito coil.</title>
        <authorList>
            <person name="Yamashiro T."/>
            <person name="Shiraishi A."/>
            <person name="Satake H."/>
            <person name="Nakayama K."/>
        </authorList>
    </citation>
    <scope>NUCLEOTIDE SEQUENCE</scope>
</reference>
<evidence type="ECO:0000313" key="3">
    <source>
        <dbReference type="EMBL" id="GEZ57599.1"/>
    </source>
</evidence>
<feature type="compositionally biased region" description="Basic residues" evidence="2">
    <location>
        <begin position="45"/>
        <end position="60"/>
    </location>
</feature>